<sequence>MRSSLRLLPPGACVSFVGQGTIVHLLRATRRRKQRTNREDMHHLQPVVRVPYDQPAHTLSIDSCFVLPKFRWSSHHCLTVVQALLPSSVRRSARQPASHSADARLCVHCIWTRPGCLLAARSWRGDQPNRPGNMPPRARNQTICMPRTTLP</sequence>
<reference evidence="1" key="1">
    <citation type="journal article" date="2023" name="Mol. Phylogenet. Evol.">
        <title>Genome-scale phylogeny and comparative genomics of the fungal order Sordariales.</title>
        <authorList>
            <person name="Hensen N."/>
            <person name="Bonometti L."/>
            <person name="Westerberg I."/>
            <person name="Brannstrom I.O."/>
            <person name="Guillou S."/>
            <person name="Cros-Aarteil S."/>
            <person name="Calhoun S."/>
            <person name="Haridas S."/>
            <person name="Kuo A."/>
            <person name="Mondo S."/>
            <person name="Pangilinan J."/>
            <person name="Riley R."/>
            <person name="LaButti K."/>
            <person name="Andreopoulos B."/>
            <person name="Lipzen A."/>
            <person name="Chen C."/>
            <person name="Yan M."/>
            <person name="Daum C."/>
            <person name="Ng V."/>
            <person name="Clum A."/>
            <person name="Steindorff A."/>
            <person name="Ohm R.A."/>
            <person name="Martin F."/>
            <person name="Silar P."/>
            <person name="Natvig D.O."/>
            <person name="Lalanne C."/>
            <person name="Gautier V."/>
            <person name="Ament-Velasquez S.L."/>
            <person name="Kruys A."/>
            <person name="Hutchinson M.I."/>
            <person name="Powell A.J."/>
            <person name="Barry K."/>
            <person name="Miller A.N."/>
            <person name="Grigoriev I.V."/>
            <person name="Debuchy R."/>
            <person name="Gladieux P."/>
            <person name="Hiltunen Thoren M."/>
            <person name="Johannesson H."/>
        </authorList>
    </citation>
    <scope>NUCLEOTIDE SEQUENCE</scope>
    <source>
        <strain evidence="1">SMH4131-1</strain>
    </source>
</reference>
<dbReference type="EMBL" id="JAUEPO010000001">
    <property type="protein sequence ID" value="KAK3336792.1"/>
    <property type="molecule type" value="Genomic_DNA"/>
</dbReference>
<keyword evidence="2" id="KW-1185">Reference proteome</keyword>
<comment type="caution">
    <text evidence="1">The sequence shown here is derived from an EMBL/GenBank/DDBJ whole genome shotgun (WGS) entry which is preliminary data.</text>
</comment>
<dbReference type="AlphaFoldDB" id="A0AAE0J5A7"/>
<reference evidence="1" key="2">
    <citation type="submission" date="2023-06" db="EMBL/GenBank/DDBJ databases">
        <authorList>
            <consortium name="Lawrence Berkeley National Laboratory"/>
            <person name="Haridas S."/>
            <person name="Hensen N."/>
            <person name="Bonometti L."/>
            <person name="Westerberg I."/>
            <person name="Brannstrom I.O."/>
            <person name="Guillou S."/>
            <person name="Cros-Aarteil S."/>
            <person name="Calhoun S."/>
            <person name="Kuo A."/>
            <person name="Mondo S."/>
            <person name="Pangilinan J."/>
            <person name="Riley R."/>
            <person name="Labutti K."/>
            <person name="Andreopoulos B."/>
            <person name="Lipzen A."/>
            <person name="Chen C."/>
            <person name="Yanf M."/>
            <person name="Daum C."/>
            <person name="Ng V."/>
            <person name="Clum A."/>
            <person name="Steindorff A."/>
            <person name="Ohm R."/>
            <person name="Martin F."/>
            <person name="Silar P."/>
            <person name="Natvig D."/>
            <person name="Lalanne C."/>
            <person name="Gautier V."/>
            <person name="Ament-Velasquez S.L."/>
            <person name="Kruys A."/>
            <person name="Hutchinson M.I."/>
            <person name="Powell A.J."/>
            <person name="Barry K."/>
            <person name="Miller A.N."/>
            <person name="Grigoriev I.V."/>
            <person name="Debuchy R."/>
            <person name="Gladieux P."/>
            <person name="Thoren M.H."/>
            <person name="Johannesson H."/>
        </authorList>
    </citation>
    <scope>NUCLEOTIDE SEQUENCE</scope>
    <source>
        <strain evidence="1">SMH4131-1</strain>
    </source>
</reference>
<evidence type="ECO:0000313" key="1">
    <source>
        <dbReference type="EMBL" id="KAK3336792.1"/>
    </source>
</evidence>
<dbReference type="Proteomes" id="UP001286456">
    <property type="component" value="Unassembled WGS sequence"/>
</dbReference>
<gene>
    <name evidence="1" type="ORF">B0T19DRAFT_410588</name>
</gene>
<name>A0AAE0J5A7_9PEZI</name>
<proteinExistence type="predicted"/>
<evidence type="ECO:0000313" key="2">
    <source>
        <dbReference type="Proteomes" id="UP001286456"/>
    </source>
</evidence>
<organism evidence="1 2">
    <name type="scientific">Cercophora scortea</name>
    <dbReference type="NCBI Taxonomy" id="314031"/>
    <lineage>
        <taxon>Eukaryota</taxon>
        <taxon>Fungi</taxon>
        <taxon>Dikarya</taxon>
        <taxon>Ascomycota</taxon>
        <taxon>Pezizomycotina</taxon>
        <taxon>Sordariomycetes</taxon>
        <taxon>Sordariomycetidae</taxon>
        <taxon>Sordariales</taxon>
        <taxon>Lasiosphaeriaceae</taxon>
        <taxon>Cercophora</taxon>
    </lineage>
</organism>
<protein>
    <submittedName>
        <fullName evidence="1">Uncharacterized protein</fullName>
    </submittedName>
</protein>
<accession>A0AAE0J5A7</accession>